<reference evidence="1 2" key="1">
    <citation type="submission" date="2023-05" db="EMBL/GenBank/DDBJ databases">
        <title>Sequencing and Assembly of Streptomyces sp. NP73.</title>
        <authorList>
            <person name="Konwar A.N."/>
            <person name="Saikia K."/>
            <person name="Thakur D."/>
        </authorList>
    </citation>
    <scope>NUCLEOTIDE SEQUENCE [LARGE SCALE GENOMIC DNA]</scope>
    <source>
        <strain evidence="1 2">NP73</strain>
    </source>
</reference>
<dbReference type="RefSeq" id="WP_285341630.1">
    <property type="nucleotide sequence ID" value="NZ_JASITI010000010.1"/>
</dbReference>
<dbReference type="EMBL" id="JASITI010000010">
    <property type="protein sequence ID" value="MDK9496096.1"/>
    <property type="molecule type" value="Genomic_DNA"/>
</dbReference>
<proteinExistence type="predicted"/>
<keyword evidence="2" id="KW-1185">Reference proteome</keyword>
<accession>A0ABT7GS12</accession>
<organism evidence="1 2">
    <name type="scientific">Streptomyces katrae</name>
    <dbReference type="NCBI Taxonomy" id="68223"/>
    <lineage>
        <taxon>Bacteria</taxon>
        <taxon>Bacillati</taxon>
        <taxon>Actinomycetota</taxon>
        <taxon>Actinomycetes</taxon>
        <taxon>Kitasatosporales</taxon>
        <taxon>Streptomycetaceae</taxon>
        <taxon>Streptomyces</taxon>
    </lineage>
</organism>
<gene>
    <name evidence="1" type="ORF">QEZ40_000436</name>
</gene>
<evidence type="ECO:0000313" key="2">
    <source>
        <dbReference type="Proteomes" id="UP001223390"/>
    </source>
</evidence>
<dbReference type="Proteomes" id="UP001223390">
    <property type="component" value="Unassembled WGS sequence"/>
</dbReference>
<sequence>MTDSPRTTRVVLDPDEAAELDRLAAAVAEHAHALEQARTALGRAAGRIAARYDHGGPAAVAVKVGWSRQHVSTLAAAHRTQKRTSDGIEAA</sequence>
<name>A0ABT7GS12_9ACTN</name>
<evidence type="ECO:0008006" key="3">
    <source>
        <dbReference type="Google" id="ProtNLM"/>
    </source>
</evidence>
<protein>
    <recommendedName>
        <fullName evidence="3">Helix-turn-helix domain-containing protein</fullName>
    </recommendedName>
</protein>
<comment type="caution">
    <text evidence="1">The sequence shown here is derived from an EMBL/GenBank/DDBJ whole genome shotgun (WGS) entry which is preliminary data.</text>
</comment>
<evidence type="ECO:0000313" key="1">
    <source>
        <dbReference type="EMBL" id="MDK9496096.1"/>
    </source>
</evidence>